<organism evidence="1 2">
    <name type="scientific">Camellia lanceoleosa</name>
    <dbReference type="NCBI Taxonomy" id="1840588"/>
    <lineage>
        <taxon>Eukaryota</taxon>
        <taxon>Viridiplantae</taxon>
        <taxon>Streptophyta</taxon>
        <taxon>Embryophyta</taxon>
        <taxon>Tracheophyta</taxon>
        <taxon>Spermatophyta</taxon>
        <taxon>Magnoliopsida</taxon>
        <taxon>eudicotyledons</taxon>
        <taxon>Gunneridae</taxon>
        <taxon>Pentapetalae</taxon>
        <taxon>asterids</taxon>
        <taxon>Ericales</taxon>
        <taxon>Theaceae</taxon>
        <taxon>Camellia</taxon>
    </lineage>
</organism>
<name>A0ACC0G925_9ERIC</name>
<comment type="caution">
    <text evidence="1">The sequence shown here is derived from an EMBL/GenBank/DDBJ whole genome shotgun (WGS) entry which is preliminary data.</text>
</comment>
<accession>A0ACC0G925</accession>
<sequence length="886" mass="97676">MGDHCAGFPNIPNKWGVWVVDGLGNVGVGQGSDGRCEDVQPVDKIKRDISSVCCCWFAIEKNWAKNPRKNIVQTGETPKKCATKSNIAGIVKIVSTSGLTEAHRVHMRKTPFWLLFEAILEHDLNQQDFRKCDELVFKLIETYVPSSGSFRIGNGMVTLRDSDYFLCEHTTLVDAANPDVFPRFLKWNVSSLLTKMRTVTLSDGDAFEVNPGRLQVTSYERAQLTGECSMTGLVYDDFVDMNDAHTVGDGGCEAVTVNVNDSNDASHVLGDGVAVGGKLFIGQPSGQSFGVDEMTEGNVRCRQNGDGAPVDSTNECTQRRIIVLEAEQKAKDFLIAKLEEQVAKLTKALEQQASNLFVGFNDCLKVKEDEIARLTNVVNDLRKTITGLEVQIGANVGCTTAGSPHANAGGNDSDSFAFVDEKNAEEVIHDVTQNAVGKLSGSSEANRAADVVRVGHVVGGLQDEVLLGSSLQNSFVWNIKGKIRRERKLPEYEYPMLRGQLRKVGTHDRQCVAGDVGGNYEIMLCDEVIRIDGIGEQEKKRAVVWTGRNGDIFVYFSDIKNIVRQSVIRGNVIDACAELLLSKQNVLCGGEVFPEKSYFFSSVCLKENVLNFIREKQQSSNGGEVLFTQGHDSVLEVVTDSPTTACGFSIGLWPMSQRSELIVAPIEEQPQIKFNSFCQVDLLNLRSLHLCSSNLHGRFPEKIFRVSTLEALDLSYNRLLRGFLPQFPPNGSLHTPVLSNTNFSGTLPDSVGNLKMLSRMELPGCNFNRLIPNTMANLTQLVYLDLSSKSFTGLGFGIGAGVIIGPLLFWKQGSKWCNKHIEMFVQMILPSLGFIFAWCDYVKVEPKGNIEEETQDDKEDSDEDEDENAREDKAFSGAILCVLFET</sequence>
<evidence type="ECO:0000313" key="1">
    <source>
        <dbReference type="EMBL" id="KAI7997069.1"/>
    </source>
</evidence>
<keyword evidence="2" id="KW-1185">Reference proteome</keyword>
<dbReference type="EMBL" id="CM045767">
    <property type="protein sequence ID" value="KAI7997069.1"/>
    <property type="molecule type" value="Genomic_DNA"/>
</dbReference>
<gene>
    <name evidence="1" type="ORF">LOK49_LG10G02332</name>
</gene>
<evidence type="ECO:0000313" key="2">
    <source>
        <dbReference type="Proteomes" id="UP001060215"/>
    </source>
</evidence>
<reference evidence="1 2" key="1">
    <citation type="journal article" date="2022" name="Plant J.">
        <title>Chromosome-level genome of Camellia lanceoleosa provides a valuable resource for understanding genome evolution and self-incompatibility.</title>
        <authorList>
            <person name="Gong W."/>
            <person name="Xiao S."/>
            <person name="Wang L."/>
            <person name="Liao Z."/>
            <person name="Chang Y."/>
            <person name="Mo W."/>
            <person name="Hu G."/>
            <person name="Li W."/>
            <person name="Zhao G."/>
            <person name="Zhu H."/>
            <person name="Hu X."/>
            <person name="Ji K."/>
            <person name="Xiang X."/>
            <person name="Song Q."/>
            <person name="Yuan D."/>
            <person name="Jin S."/>
            <person name="Zhang L."/>
        </authorList>
    </citation>
    <scope>NUCLEOTIDE SEQUENCE [LARGE SCALE GENOMIC DNA]</scope>
    <source>
        <strain evidence="1">SQ_2022a</strain>
    </source>
</reference>
<proteinExistence type="predicted"/>
<dbReference type="Proteomes" id="UP001060215">
    <property type="component" value="Chromosome 10"/>
</dbReference>
<protein>
    <submittedName>
        <fullName evidence="1">Receptor-like protein 6</fullName>
    </submittedName>
</protein>